<gene>
    <name evidence="2" type="ORF">CNY62_07210</name>
</gene>
<feature type="chain" id="PRO_5030026265" evidence="1">
    <location>
        <begin position="28"/>
        <end position="196"/>
    </location>
</feature>
<evidence type="ECO:0000313" key="3">
    <source>
        <dbReference type="Proteomes" id="UP000243591"/>
    </source>
</evidence>
<evidence type="ECO:0000256" key="1">
    <source>
        <dbReference type="SAM" id="SignalP"/>
    </source>
</evidence>
<sequence length="196" mass="21619">MKKIVITLLCTTLILTNVVMMNSEVQASEDGTVLFEKGIVDELSPQPLVNVAIEEKNERFIAETDESQVMIPKDMEEPTILSDNEEGQSLSMQVNLDEKQNETISAEDTVVYETKNTSLGIDAFDGGLRHTYVMENKEAPNTFEVKYDADNISHPELSKDGEGKTDGSILIYDKAGETLAALDIPWAKDANGKDVC</sequence>
<protein>
    <submittedName>
        <fullName evidence="2">Uncharacterized protein</fullName>
    </submittedName>
</protein>
<dbReference type="KEGG" id="bths:CNY62_07210"/>
<keyword evidence="1" id="KW-0732">Signal</keyword>
<reference evidence="2 3" key="1">
    <citation type="submission" date="2017-09" db="EMBL/GenBank/DDBJ databases">
        <title>Complete Genome Sequences of Two Strains of the Meat Spoilage Bacterium Brochothrix thermosphacta Isolated from Ground Chicken.</title>
        <authorList>
            <person name="Paoli G.C."/>
            <person name="Wijey C."/>
            <person name="Chen C.-Y."/>
            <person name="Nguyen L."/>
            <person name="Yan X."/>
            <person name="Irwin P.L."/>
        </authorList>
    </citation>
    <scope>NUCLEOTIDE SEQUENCE [LARGE SCALE GENOMIC DNA]</scope>
    <source>
        <strain evidence="2 3">BI</strain>
    </source>
</reference>
<organism evidence="2 3">
    <name type="scientific">Brochothrix thermosphacta</name>
    <name type="common">Microbacterium thermosphactum</name>
    <dbReference type="NCBI Taxonomy" id="2756"/>
    <lineage>
        <taxon>Bacteria</taxon>
        <taxon>Bacillati</taxon>
        <taxon>Bacillota</taxon>
        <taxon>Bacilli</taxon>
        <taxon>Bacillales</taxon>
        <taxon>Listeriaceae</taxon>
        <taxon>Brochothrix</taxon>
    </lineage>
</organism>
<dbReference type="RefSeq" id="WP_069125960.1">
    <property type="nucleotide sequence ID" value="NZ_CP023483.1"/>
</dbReference>
<dbReference type="EMBL" id="CP023483">
    <property type="protein sequence ID" value="ATF26196.1"/>
    <property type="molecule type" value="Genomic_DNA"/>
</dbReference>
<dbReference type="AlphaFoldDB" id="A0A1D2LGU8"/>
<evidence type="ECO:0000313" key="2">
    <source>
        <dbReference type="EMBL" id="ATF26196.1"/>
    </source>
</evidence>
<dbReference type="Proteomes" id="UP000243591">
    <property type="component" value="Chromosome"/>
</dbReference>
<accession>A0A1D2LGU8</accession>
<dbReference type="OrthoDB" id="4412570at2"/>
<proteinExistence type="predicted"/>
<feature type="signal peptide" evidence="1">
    <location>
        <begin position="1"/>
        <end position="27"/>
    </location>
</feature>
<keyword evidence="3" id="KW-1185">Reference proteome</keyword>
<name>A0A1D2LGU8_BROTH</name>
<dbReference type="STRING" id="2756.BFR44_10155"/>